<dbReference type="EMBL" id="CP022187">
    <property type="protein sequence ID" value="AWI74131.1"/>
    <property type="molecule type" value="Genomic_DNA"/>
</dbReference>
<evidence type="ECO:0000259" key="1">
    <source>
        <dbReference type="PROSITE" id="PS50853"/>
    </source>
</evidence>
<protein>
    <recommendedName>
        <fullName evidence="1">Fibronectin type-III domain-containing protein</fullName>
    </recommendedName>
</protein>
<dbReference type="InterPro" id="IPR003961">
    <property type="entry name" value="FN3_dom"/>
</dbReference>
<sequence length="503" mass="52986">MLAASSLVVLAPAMAEDLPAYVLDLPQTTVSGISSGAFMAVQFGTAHAATISGVAATAGGPYFCAGRDSWAGSGVGKVMARCMQGDPSYPAQPITDINLSDMHAAARAWSARGLNDDVSNLQRQRVWIFHGYNDGIVKRPVSDALHTWYAGLVPETQIFYKNELRAAHAQVSASCADVSGAACNPCATTGGIFINSCPDGDAGAPTYDAAGAALQLFYGPLARSASASLKGQVREFDQRPFIQRGGQPLNPIRASMADTGYLYVPAECAAGEACRLHVAFHGCEQQAGLIGKDFVTRAGFNEWADANRIVVLYPQTAATSAVPITPFNPKGCWDWWGYTDFGYDMPGHYATRDGVQISAIWRMVEKLASGGAGRVAPVATQMPDLRVVDRSADQVALAWTPVAGAAGYRIYRGEGADAGVGSVMHAVTAVTLDGPSWVDRGLQPQTTYRYLVRAVDASGTEGLSSAQLMVSTGATPPACDPYFSLAKDRVVGRNNRPTSAVCP</sequence>
<dbReference type="CDD" id="cd00063">
    <property type="entry name" value="FN3"/>
    <property type="match status" value="1"/>
</dbReference>
<dbReference type="SUPFAM" id="SSF53474">
    <property type="entry name" value="alpha/beta-Hydrolases"/>
    <property type="match status" value="1"/>
</dbReference>
<dbReference type="PROSITE" id="PS50853">
    <property type="entry name" value="FN3"/>
    <property type="match status" value="1"/>
</dbReference>
<dbReference type="InterPro" id="IPR013783">
    <property type="entry name" value="Ig-like_fold"/>
</dbReference>
<dbReference type="InterPro" id="IPR036116">
    <property type="entry name" value="FN3_sf"/>
</dbReference>
<keyword evidence="3" id="KW-1185">Reference proteome</keyword>
<feature type="domain" description="Fibronectin type-III" evidence="1">
    <location>
        <begin position="381"/>
        <end position="478"/>
    </location>
</feature>
<accession>A0A2U8GKR3</accession>
<evidence type="ECO:0000313" key="2">
    <source>
        <dbReference type="EMBL" id="AWI74131.1"/>
    </source>
</evidence>
<gene>
    <name evidence="2" type="ORF">CEW83_01900</name>
</gene>
<evidence type="ECO:0000313" key="3">
    <source>
        <dbReference type="Proteomes" id="UP000244930"/>
    </source>
</evidence>
<dbReference type="AlphaFoldDB" id="A0A2U8GKR3"/>
<dbReference type="Gene3D" id="2.60.40.10">
    <property type="entry name" value="Immunoglobulins"/>
    <property type="match status" value="1"/>
</dbReference>
<reference evidence="2 3" key="1">
    <citation type="submission" date="2017-06" db="EMBL/GenBank/DDBJ databases">
        <title>Azoarcus.</title>
        <authorList>
            <person name="Woo J.-H."/>
            <person name="Kim H.-S."/>
        </authorList>
    </citation>
    <scope>NUCLEOTIDE SEQUENCE [LARGE SCALE GENOMIC DNA]</scope>
    <source>
        <strain evidence="2 3">TSPY31</strain>
    </source>
</reference>
<dbReference type="Gene3D" id="3.40.50.1820">
    <property type="entry name" value="alpha/beta hydrolase"/>
    <property type="match status" value="2"/>
</dbReference>
<dbReference type="KEGG" id="acom:CEW83_01900"/>
<organism evidence="2 3">
    <name type="scientific">Parazoarcus communis</name>
    <dbReference type="NCBI Taxonomy" id="41977"/>
    <lineage>
        <taxon>Bacteria</taxon>
        <taxon>Pseudomonadati</taxon>
        <taxon>Pseudomonadota</taxon>
        <taxon>Betaproteobacteria</taxon>
        <taxon>Rhodocyclales</taxon>
        <taxon>Zoogloeaceae</taxon>
        <taxon>Parazoarcus</taxon>
    </lineage>
</organism>
<dbReference type="PANTHER" id="PTHR42972">
    <property type="entry name" value="TOL-PAL SYSTEM PROTEIN TOLB"/>
    <property type="match status" value="1"/>
</dbReference>
<proteinExistence type="predicted"/>
<name>A0A2U8GKR3_9RHOO</name>
<dbReference type="InterPro" id="IPR029058">
    <property type="entry name" value="AB_hydrolase_fold"/>
</dbReference>
<dbReference type="SUPFAM" id="SSF49265">
    <property type="entry name" value="Fibronectin type III"/>
    <property type="match status" value="1"/>
</dbReference>
<dbReference type="Proteomes" id="UP000244930">
    <property type="component" value="Chromosome"/>
</dbReference>
<dbReference type="PANTHER" id="PTHR42972:SF8">
    <property type="entry name" value="POLYHYDROXYBUTYRATE DEPOLYMERASE"/>
    <property type="match status" value="1"/>
</dbReference>
<dbReference type="SMART" id="SM00060">
    <property type="entry name" value="FN3"/>
    <property type="match status" value="1"/>
</dbReference>